<keyword evidence="2" id="KW-1185">Reference proteome</keyword>
<protein>
    <submittedName>
        <fullName evidence="1">Uncharacterized protein</fullName>
    </submittedName>
</protein>
<evidence type="ECO:0000313" key="1">
    <source>
        <dbReference type="EMBL" id="KAK2949380.1"/>
    </source>
</evidence>
<dbReference type="Proteomes" id="UP001281761">
    <property type="component" value="Unassembled WGS sequence"/>
</dbReference>
<name>A0ABQ9XDT5_9EUKA</name>
<gene>
    <name evidence="1" type="ORF">BLNAU_15676</name>
</gene>
<reference evidence="1 2" key="1">
    <citation type="journal article" date="2022" name="bioRxiv">
        <title>Genomics of Preaxostyla Flagellates Illuminates Evolutionary Transitions and the Path Towards Mitochondrial Loss.</title>
        <authorList>
            <person name="Novak L.V.F."/>
            <person name="Treitli S.C."/>
            <person name="Pyrih J."/>
            <person name="Halakuc P."/>
            <person name="Pipaliya S.V."/>
            <person name="Vacek V."/>
            <person name="Brzon O."/>
            <person name="Soukal P."/>
            <person name="Eme L."/>
            <person name="Dacks J.B."/>
            <person name="Karnkowska A."/>
            <person name="Elias M."/>
            <person name="Hampl V."/>
        </authorList>
    </citation>
    <scope>NUCLEOTIDE SEQUENCE [LARGE SCALE GENOMIC DNA]</scope>
    <source>
        <strain evidence="1">NAU3</strain>
        <tissue evidence="1">Gut</tissue>
    </source>
</reference>
<accession>A0ABQ9XDT5</accession>
<dbReference type="EMBL" id="JARBJD010000157">
    <property type="protein sequence ID" value="KAK2949380.1"/>
    <property type="molecule type" value="Genomic_DNA"/>
</dbReference>
<comment type="caution">
    <text evidence="1">The sequence shown here is derived from an EMBL/GenBank/DDBJ whole genome shotgun (WGS) entry which is preliminary data.</text>
</comment>
<proteinExistence type="predicted"/>
<evidence type="ECO:0000313" key="2">
    <source>
        <dbReference type="Proteomes" id="UP001281761"/>
    </source>
</evidence>
<sequence>MQTPALEKASLWMVPVDSNPPQPIDSNPPQPIEQVHLIEARIPEHAQSQSPNLVPFLQKFGEVLSIDPLSQCPIATAESFTIVLLSRVPFSTICQSISNDSSVNEVKLNLASTQLDVHRLEIKTLPEGCSEEALRTLISPHTSCTVVITPSASSSIKSSSAILMYDFKKETYFIVDTW</sequence>
<organism evidence="1 2">
    <name type="scientific">Blattamonas nauphoetae</name>
    <dbReference type="NCBI Taxonomy" id="2049346"/>
    <lineage>
        <taxon>Eukaryota</taxon>
        <taxon>Metamonada</taxon>
        <taxon>Preaxostyla</taxon>
        <taxon>Oxymonadida</taxon>
        <taxon>Blattamonas</taxon>
    </lineage>
</organism>